<dbReference type="Gene3D" id="3.40.50.12780">
    <property type="entry name" value="N-terminal domain of ligase-like"/>
    <property type="match status" value="1"/>
</dbReference>
<protein>
    <recommendedName>
        <fullName evidence="5">3-methylmercaptopropionyl-CoA ligase</fullName>
        <ecNumber evidence="4">6.2.1.44</ecNumber>
    </recommendedName>
</protein>
<dbReference type="InterPro" id="IPR045851">
    <property type="entry name" value="AMP-bd_C_sf"/>
</dbReference>
<feature type="domain" description="AMP-binding enzyme C-terminal" evidence="7">
    <location>
        <begin position="421"/>
        <end position="496"/>
    </location>
</feature>
<dbReference type="InterPro" id="IPR025110">
    <property type="entry name" value="AMP-bd_C"/>
</dbReference>
<dbReference type="EC" id="6.2.1.44" evidence="4"/>
<dbReference type="SUPFAM" id="SSF56801">
    <property type="entry name" value="Acetyl-CoA synthetase-like"/>
    <property type="match status" value="1"/>
</dbReference>
<organism evidence="8 9">
    <name type="scientific">Roseibium hamelinense</name>
    <dbReference type="NCBI Taxonomy" id="150831"/>
    <lineage>
        <taxon>Bacteria</taxon>
        <taxon>Pseudomonadati</taxon>
        <taxon>Pseudomonadota</taxon>
        <taxon>Alphaproteobacteria</taxon>
        <taxon>Hyphomicrobiales</taxon>
        <taxon>Stappiaceae</taxon>
        <taxon>Roseibium</taxon>
    </lineage>
</organism>
<name>A0A562T9F2_9HYPH</name>
<evidence type="ECO:0000256" key="1">
    <source>
        <dbReference type="ARBA" id="ARBA00006432"/>
    </source>
</evidence>
<dbReference type="EMBL" id="VLLF01000002">
    <property type="protein sequence ID" value="TWI90185.1"/>
    <property type="molecule type" value="Genomic_DNA"/>
</dbReference>
<evidence type="ECO:0000313" key="8">
    <source>
        <dbReference type="EMBL" id="TWI90185.1"/>
    </source>
</evidence>
<dbReference type="OrthoDB" id="9803968at2"/>
<evidence type="ECO:0000256" key="4">
    <source>
        <dbReference type="ARBA" id="ARBA00066616"/>
    </source>
</evidence>
<accession>A0A562T9F2</accession>
<dbReference type="FunFam" id="3.30.300.30:FF:000008">
    <property type="entry name" value="2,3-dihydroxybenzoate-AMP ligase"/>
    <property type="match status" value="1"/>
</dbReference>
<dbReference type="InterPro" id="IPR020845">
    <property type="entry name" value="AMP-binding_CS"/>
</dbReference>
<reference evidence="8 9" key="1">
    <citation type="submission" date="2019-07" db="EMBL/GenBank/DDBJ databases">
        <title>Genomic Encyclopedia of Archaeal and Bacterial Type Strains, Phase II (KMG-II): from individual species to whole genera.</title>
        <authorList>
            <person name="Goeker M."/>
        </authorList>
    </citation>
    <scope>NUCLEOTIDE SEQUENCE [LARGE SCALE GENOMIC DNA]</scope>
    <source>
        <strain evidence="8 9">ATCC BAA-252</strain>
    </source>
</reference>
<dbReference type="InterPro" id="IPR000873">
    <property type="entry name" value="AMP-dep_synth/lig_dom"/>
</dbReference>
<dbReference type="PRINTS" id="PR00154">
    <property type="entry name" value="AMPBINDING"/>
</dbReference>
<dbReference type="InterPro" id="IPR020459">
    <property type="entry name" value="AMP-binding"/>
</dbReference>
<dbReference type="PROSITE" id="PS00455">
    <property type="entry name" value="AMP_BINDING"/>
    <property type="match status" value="1"/>
</dbReference>
<evidence type="ECO:0000259" key="7">
    <source>
        <dbReference type="Pfam" id="PF13193"/>
    </source>
</evidence>
<keyword evidence="2" id="KW-0436">Ligase</keyword>
<sequence length="514" mass="55996">MNVALWLERTAKRMPDQKALFHGQECLATYHELHENVCRLAGGLQEKHGVGATDRIGLFMANTSDYVTILFACWQLGAVVVPVNYKLHPKEAGFILENADARLVFADGPRLQGLVRHSVLPSTCAGVAVGTSEFTSLFSAAPETVAAQRKSEDMAWLFYTSGTTGRPKGVMITHGNLQAMALSYFVDVDEVRPEDTTLYAAPMSHGAGIYIFMHVLRGAAHCVPKSGGFEPEEILSLGRHFGSLHMFAAPTMVRRLVDVAKEAGSKGDGIRTIVYGGGPMYTADIIEAVDVMGPRFVQIYGQGECPMAITALPRELVADRSHPRWRERLASVGQAQSAVEVAILNEDGTPCELGQSGEIVVTGTPVMPGYWQNPEASAKAIRDGQLWTGDVGCLDEDGFVTLTDRSKDVIISGGTNIYPREVEEVLLELKAVAEVSVIGRPHPDWGEEIVACVVLQPGMEVSAGVLDAHCLDHMARFKRPKHYHFLKALPKNTYGKVLKTELRKRFAENVGEDA</sequence>
<dbReference type="Proteomes" id="UP000320593">
    <property type="component" value="Unassembled WGS sequence"/>
</dbReference>
<dbReference type="Gene3D" id="3.30.300.30">
    <property type="match status" value="1"/>
</dbReference>
<dbReference type="PANTHER" id="PTHR43201">
    <property type="entry name" value="ACYL-COA SYNTHETASE"/>
    <property type="match status" value="1"/>
</dbReference>
<dbReference type="PANTHER" id="PTHR43201:SF5">
    <property type="entry name" value="MEDIUM-CHAIN ACYL-COA LIGASE ACSF2, MITOCHONDRIAL"/>
    <property type="match status" value="1"/>
</dbReference>
<dbReference type="Pfam" id="PF13193">
    <property type="entry name" value="AMP-binding_C"/>
    <property type="match status" value="1"/>
</dbReference>
<feature type="domain" description="AMP-dependent synthetase/ligase" evidence="6">
    <location>
        <begin position="7"/>
        <end position="371"/>
    </location>
</feature>
<evidence type="ECO:0000256" key="2">
    <source>
        <dbReference type="ARBA" id="ARBA00022598"/>
    </source>
</evidence>
<evidence type="ECO:0000256" key="3">
    <source>
        <dbReference type="ARBA" id="ARBA00051915"/>
    </source>
</evidence>
<dbReference type="RefSeq" id="WP_145341214.1">
    <property type="nucleotide sequence ID" value="NZ_SMLY01000086.1"/>
</dbReference>
<evidence type="ECO:0000313" key="9">
    <source>
        <dbReference type="Proteomes" id="UP000320593"/>
    </source>
</evidence>
<keyword evidence="9" id="KW-1185">Reference proteome</keyword>
<dbReference type="GO" id="GO:0031956">
    <property type="term" value="F:medium-chain fatty acid-CoA ligase activity"/>
    <property type="evidence" value="ECO:0007669"/>
    <property type="project" value="TreeGrafter"/>
</dbReference>
<evidence type="ECO:0000256" key="5">
    <source>
        <dbReference type="ARBA" id="ARBA00067668"/>
    </source>
</evidence>
<proteinExistence type="inferred from homology"/>
<evidence type="ECO:0000259" key="6">
    <source>
        <dbReference type="Pfam" id="PF00501"/>
    </source>
</evidence>
<gene>
    <name evidence="8" type="ORF">JM93_01162</name>
</gene>
<dbReference type="GO" id="GO:0006631">
    <property type="term" value="P:fatty acid metabolic process"/>
    <property type="evidence" value="ECO:0007669"/>
    <property type="project" value="TreeGrafter"/>
</dbReference>
<comment type="similarity">
    <text evidence="1">Belongs to the ATP-dependent AMP-binding enzyme family.</text>
</comment>
<dbReference type="InterPro" id="IPR042099">
    <property type="entry name" value="ANL_N_sf"/>
</dbReference>
<comment type="caution">
    <text evidence="8">The sequence shown here is derived from an EMBL/GenBank/DDBJ whole genome shotgun (WGS) entry which is preliminary data.</text>
</comment>
<comment type="catalytic activity">
    <reaction evidence="3">
        <text>3-(methylsulfanyl)propanoate + ATP + CoA = 3-(methylsulfanyl)propanoyl-CoA + AMP + diphosphate</text>
        <dbReference type="Rhea" id="RHEA:43052"/>
        <dbReference type="ChEBI" id="CHEBI:30616"/>
        <dbReference type="ChEBI" id="CHEBI:33019"/>
        <dbReference type="ChEBI" id="CHEBI:49016"/>
        <dbReference type="ChEBI" id="CHEBI:57287"/>
        <dbReference type="ChEBI" id="CHEBI:82815"/>
        <dbReference type="ChEBI" id="CHEBI:456215"/>
        <dbReference type="EC" id="6.2.1.44"/>
    </reaction>
    <physiologicalReaction direction="left-to-right" evidence="3">
        <dbReference type="Rhea" id="RHEA:43053"/>
    </physiologicalReaction>
</comment>
<dbReference type="AlphaFoldDB" id="A0A562T9F2"/>
<dbReference type="Pfam" id="PF00501">
    <property type="entry name" value="AMP-binding"/>
    <property type="match status" value="1"/>
</dbReference>